<dbReference type="AlphaFoldDB" id="A0A401GRV5"/>
<feature type="region of interest" description="Disordered" evidence="1">
    <location>
        <begin position="25"/>
        <end position="56"/>
    </location>
</feature>
<organism evidence="2 3">
    <name type="scientific">Sparassis crispa</name>
    <dbReference type="NCBI Taxonomy" id="139825"/>
    <lineage>
        <taxon>Eukaryota</taxon>
        <taxon>Fungi</taxon>
        <taxon>Dikarya</taxon>
        <taxon>Basidiomycota</taxon>
        <taxon>Agaricomycotina</taxon>
        <taxon>Agaricomycetes</taxon>
        <taxon>Polyporales</taxon>
        <taxon>Sparassidaceae</taxon>
        <taxon>Sparassis</taxon>
    </lineage>
</organism>
<dbReference type="STRING" id="139825.A0A401GRV5"/>
<reference evidence="2 3" key="1">
    <citation type="journal article" date="2018" name="Sci. Rep.">
        <title>Genome sequence of the cauliflower mushroom Sparassis crispa (Hanabiratake) and its association with beneficial usage.</title>
        <authorList>
            <person name="Kiyama R."/>
            <person name="Furutani Y."/>
            <person name="Kawaguchi K."/>
            <person name="Nakanishi T."/>
        </authorList>
    </citation>
    <scope>NUCLEOTIDE SEQUENCE [LARGE SCALE GENOMIC DNA]</scope>
</reference>
<gene>
    <name evidence="2" type="ORF">SCP_0701400</name>
</gene>
<keyword evidence="3" id="KW-1185">Reference proteome</keyword>
<name>A0A401GRV5_9APHY</name>
<proteinExistence type="predicted"/>
<dbReference type="RefSeq" id="XP_027615871.1">
    <property type="nucleotide sequence ID" value="XM_027760070.1"/>
</dbReference>
<evidence type="ECO:0000313" key="3">
    <source>
        <dbReference type="Proteomes" id="UP000287166"/>
    </source>
</evidence>
<evidence type="ECO:0000313" key="2">
    <source>
        <dbReference type="EMBL" id="GBE84958.1"/>
    </source>
</evidence>
<dbReference type="GeneID" id="38781875"/>
<accession>A0A401GRV5</accession>
<dbReference type="Proteomes" id="UP000287166">
    <property type="component" value="Unassembled WGS sequence"/>
</dbReference>
<dbReference type="InParanoid" id="A0A401GRV5"/>
<protein>
    <submittedName>
        <fullName evidence="2">Uncharacterized protein</fullName>
    </submittedName>
</protein>
<dbReference type="EMBL" id="BFAD01000007">
    <property type="protein sequence ID" value="GBE84958.1"/>
    <property type="molecule type" value="Genomic_DNA"/>
</dbReference>
<comment type="caution">
    <text evidence="2">The sequence shown here is derived from an EMBL/GenBank/DDBJ whole genome shotgun (WGS) entry which is preliminary data.</text>
</comment>
<dbReference type="OrthoDB" id="192748at2759"/>
<evidence type="ECO:0000256" key="1">
    <source>
        <dbReference type="SAM" id="MobiDB-lite"/>
    </source>
</evidence>
<sequence>MPSRTPPAGLLRSIINPSVVSAQTRRRLPLSARRNASDKPSQSWAELNSPVDPRPSWGSTVMKVANVAIIPMIILYATFVADFGEREHVFMPARRWLDGQKAAFFSLTPAEREAATVLNDTQQGDSPHTSERQ</sequence>